<evidence type="ECO:0000313" key="1">
    <source>
        <dbReference type="EMBL" id="JAH81018.1"/>
    </source>
</evidence>
<dbReference type="EMBL" id="GBXM01027559">
    <property type="protein sequence ID" value="JAH81018.1"/>
    <property type="molecule type" value="Transcribed_RNA"/>
</dbReference>
<dbReference type="AlphaFoldDB" id="A0A0E9VUR6"/>
<organism evidence="1">
    <name type="scientific">Anguilla anguilla</name>
    <name type="common">European freshwater eel</name>
    <name type="synonym">Muraena anguilla</name>
    <dbReference type="NCBI Taxonomy" id="7936"/>
    <lineage>
        <taxon>Eukaryota</taxon>
        <taxon>Metazoa</taxon>
        <taxon>Chordata</taxon>
        <taxon>Craniata</taxon>
        <taxon>Vertebrata</taxon>
        <taxon>Euteleostomi</taxon>
        <taxon>Actinopterygii</taxon>
        <taxon>Neopterygii</taxon>
        <taxon>Teleostei</taxon>
        <taxon>Anguilliformes</taxon>
        <taxon>Anguillidae</taxon>
        <taxon>Anguilla</taxon>
    </lineage>
</organism>
<proteinExistence type="predicted"/>
<reference evidence="1" key="2">
    <citation type="journal article" date="2015" name="Fish Shellfish Immunol.">
        <title>Early steps in the European eel (Anguilla anguilla)-Vibrio vulnificus interaction in the gills: Role of the RtxA13 toxin.</title>
        <authorList>
            <person name="Callol A."/>
            <person name="Pajuelo D."/>
            <person name="Ebbesson L."/>
            <person name="Teles M."/>
            <person name="MacKenzie S."/>
            <person name="Amaro C."/>
        </authorList>
    </citation>
    <scope>NUCLEOTIDE SEQUENCE</scope>
</reference>
<name>A0A0E9VUR6_ANGAN</name>
<sequence>MCFLDCDKWCFIGCCIDDANYIGSSTIFSKKKKRKEKRIKNKHKC</sequence>
<reference evidence="1" key="1">
    <citation type="submission" date="2014-11" db="EMBL/GenBank/DDBJ databases">
        <authorList>
            <person name="Amaro Gonzalez C."/>
        </authorList>
    </citation>
    <scope>NUCLEOTIDE SEQUENCE</scope>
</reference>
<accession>A0A0E9VUR6</accession>
<protein>
    <submittedName>
        <fullName evidence="1">Uncharacterized protein</fullName>
    </submittedName>
</protein>